<dbReference type="InterPro" id="IPR050570">
    <property type="entry name" value="Cell_wall_metabolism_enzyme"/>
</dbReference>
<dbReference type="SUPFAM" id="SSF51261">
    <property type="entry name" value="Duplicated hybrid motif"/>
    <property type="match status" value="1"/>
</dbReference>
<dbReference type="InterPro" id="IPR016047">
    <property type="entry name" value="M23ase_b-sheet_dom"/>
</dbReference>
<organism evidence="4 5">
    <name type="scientific">Candidatus Venteria ishoeyi</name>
    <dbReference type="NCBI Taxonomy" id="1899563"/>
    <lineage>
        <taxon>Bacteria</taxon>
        <taxon>Pseudomonadati</taxon>
        <taxon>Pseudomonadota</taxon>
        <taxon>Gammaproteobacteria</taxon>
        <taxon>Thiotrichales</taxon>
        <taxon>Thiotrichaceae</taxon>
        <taxon>Venteria</taxon>
    </lineage>
</organism>
<dbReference type="RefSeq" id="WP_103921078.1">
    <property type="nucleotide sequence ID" value="NZ_FMSV02000530.1"/>
</dbReference>
<protein>
    <submittedName>
        <fullName evidence="4">Murein hydrolase activator NlpD</fullName>
    </submittedName>
</protein>
<gene>
    <name evidence="4" type="primary">nlpD</name>
    <name evidence="4" type="ORF">MBHS_03301</name>
</gene>
<dbReference type="AlphaFoldDB" id="A0A1H6FE34"/>
<dbReference type="EMBL" id="FMSV02000530">
    <property type="protein sequence ID" value="SEH07426.1"/>
    <property type="molecule type" value="Genomic_DNA"/>
</dbReference>
<dbReference type="GO" id="GO:0004222">
    <property type="term" value="F:metalloendopeptidase activity"/>
    <property type="evidence" value="ECO:0007669"/>
    <property type="project" value="TreeGrafter"/>
</dbReference>
<dbReference type="CDD" id="cd00118">
    <property type="entry name" value="LysM"/>
    <property type="match status" value="1"/>
</dbReference>
<dbReference type="SMART" id="SM00257">
    <property type="entry name" value="LysM"/>
    <property type="match status" value="1"/>
</dbReference>
<dbReference type="Pfam" id="PF01551">
    <property type="entry name" value="Peptidase_M23"/>
    <property type="match status" value="1"/>
</dbReference>
<dbReference type="Pfam" id="PF01476">
    <property type="entry name" value="LysM"/>
    <property type="match status" value="1"/>
</dbReference>
<accession>A0A1H6FE34</accession>
<feature type="region of interest" description="Disordered" evidence="2">
    <location>
        <begin position="127"/>
        <end position="169"/>
    </location>
</feature>
<name>A0A1H6FE34_9GAMM</name>
<dbReference type="Proteomes" id="UP000236724">
    <property type="component" value="Unassembled WGS sequence"/>
</dbReference>
<dbReference type="InterPro" id="IPR036779">
    <property type="entry name" value="LysM_dom_sf"/>
</dbReference>
<evidence type="ECO:0000256" key="2">
    <source>
        <dbReference type="SAM" id="MobiDB-lite"/>
    </source>
</evidence>
<dbReference type="InterPro" id="IPR011055">
    <property type="entry name" value="Dup_hybrid_motif"/>
</dbReference>
<dbReference type="Gene3D" id="2.70.70.10">
    <property type="entry name" value="Glucose Permease (Domain IIA)"/>
    <property type="match status" value="1"/>
</dbReference>
<feature type="compositionally biased region" description="Polar residues" evidence="2">
    <location>
        <begin position="127"/>
        <end position="141"/>
    </location>
</feature>
<feature type="compositionally biased region" description="Polar residues" evidence="2">
    <location>
        <begin position="157"/>
        <end position="166"/>
    </location>
</feature>
<proteinExistence type="inferred from homology"/>
<comment type="similarity">
    <text evidence="1">Belongs to the E.coli NlpD/Haemophilus LppB family.</text>
</comment>
<evidence type="ECO:0000313" key="4">
    <source>
        <dbReference type="EMBL" id="SEH07426.1"/>
    </source>
</evidence>
<keyword evidence="4" id="KW-0378">Hydrolase</keyword>
<evidence type="ECO:0000259" key="3">
    <source>
        <dbReference type="PROSITE" id="PS51782"/>
    </source>
</evidence>
<dbReference type="InterPro" id="IPR018392">
    <property type="entry name" value="LysM"/>
</dbReference>
<dbReference type="PROSITE" id="PS51782">
    <property type="entry name" value="LYSM"/>
    <property type="match status" value="1"/>
</dbReference>
<dbReference type="CDD" id="cd12797">
    <property type="entry name" value="M23_peptidase"/>
    <property type="match status" value="1"/>
</dbReference>
<evidence type="ECO:0000313" key="5">
    <source>
        <dbReference type="Proteomes" id="UP000236724"/>
    </source>
</evidence>
<reference evidence="4 5" key="1">
    <citation type="submission" date="2016-10" db="EMBL/GenBank/DDBJ databases">
        <authorList>
            <person name="de Groot N.N."/>
        </authorList>
    </citation>
    <scope>NUCLEOTIDE SEQUENCE [LARGE SCALE GENOMIC DNA]</scope>
    <source>
        <strain evidence="4">MBHS1</strain>
    </source>
</reference>
<sequence>MQWIKHSQCNGRLSWLAIIVLFGLNACTSRYYAAPVENRQQNGYSVPAPVVAKPANSATRAASASYQALDTQGRHQVKAGDTLYRIARHYQQSVRQLAAWNRLSPPYTVYPGQVLQVRPVVAAPVQTSPRTVPHTSSQRPTRQLAPRAMRPVPAQSHARTSVNCTPNGGLRHWRWPTQVHKISTTFTRSGRRGITIAGQTGQPVLAAHAGKVLYSGVGVNGYYGDLIIIQHHPAWLSVYAYNRTLRVRENDQVQAGQIIASMGKNSQGQTALHFEISCDGKTVDPLKFLPTF</sequence>
<dbReference type="Gene3D" id="3.10.350.10">
    <property type="entry name" value="LysM domain"/>
    <property type="match status" value="1"/>
</dbReference>
<keyword evidence="5" id="KW-1185">Reference proteome</keyword>
<evidence type="ECO:0000256" key="1">
    <source>
        <dbReference type="ARBA" id="ARBA00038420"/>
    </source>
</evidence>
<dbReference type="PANTHER" id="PTHR21666">
    <property type="entry name" value="PEPTIDASE-RELATED"/>
    <property type="match status" value="1"/>
</dbReference>
<feature type="domain" description="LysM" evidence="3">
    <location>
        <begin position="73"/>
        <end position="117"/>
    </location>
</feature>
<dbReference type="PANTHER" id="PTHR21666:SF263">
    <property type="entry name" value="MUREIN HYDROLASE ACTIVATOR NLPD"/>
    <property type="match status" value="1"/>
</dbReference>
<dbReference type="OrthoDB" id="9793746at2"/>